<dbReference type="Proteomes" id="UP001209257">
    <property type="component" value="Unassembled WGS sequence"/>
</dbReference>
<keyword evidence="3" id="KW-1185">Reference proteome</keyword>
<feature type="transmembrane region" description="Helical" evidence="1">
    <location>
        <begin position="12"/>
        <end position="33"/>
    </location>
</feature>
<organism evidence="2 3">
    <name type="scientific">Alteromonas salexigens</name>
    <dbReference type="NCBI Taxonomy" id="2982530"/>
    <lineage>
        <taxon>Bacteria</taxon>
        <taxon>Pseudomonadati</taxon>
        <taxon>Pseudomonadota</taxon>
        <taxon>Gammaproteobacteria</taxon>
        <taxon>Alteromonadales</taxon>
        <taxon>Alteromonadaceae</taxon>
        <taxon>Alteromonas/Salinimonas group</taxon>
        <taxon>Alteromonas</taxon>
    </lineage>
</organism>
<keyword evidence="1" id="KW-0812">Transmembrane</keyword>
<name>A0ABT2VL21_9ALTE</name>
<feature type="transmembrane region" description="Helical" evidence="1">
    <location>
        <begin position="45"/>
        <end position="68"/>
    </location>
</feature>
<dbReference type="RefSeq" id="WP_262992694.1">
    <property type="nucleotide sequence ID" value="NZ_JAOTJC010000006.1"/>
</dbReference>
<dbReference type="InterPro" id="IPR021249">
    <property type="entry name" value="DUF2788"/>
</dbReference>
<gene>
    <name evidence="2" type="ORF">OCL06_05260</name>
</gene>
<evidence type="ECO:0000256" key="1">
    <source>
        <dbReference type="SAM" id="Phobius"/>
    </source>
</evidence>
<accession>A0ABT2VL21</accession>
<protein>
    <submittedName>
        <fullName evidence="2">DUF2788 domain-containing protein</fullName>
    </submittedName>
</protein>
<comment type="caution">
    <text evidence="2">The sequence shown here is derived from an EMBL/GenBank/DDBJ whole genome shotgun (WGS) entry which is preliminary data.</text>
</comment>
<evidence type="ECO:0000313" key="2">
    <source>
        <dbReference type="EMBL" id="MCU7554002.1"/>
    </source>
</evidence>
<proteinExistence type="predicted"/>
<keyword evidence="1" id="KW-1133">Transmembrane helix</keyword>
<dbReference type="EMBL" id="JAOTJC010000006">
    <property type="protein sequence ID" value="MCU7554002.1"/>
    <property type="molecule type" value="Genomic_DNA"/>
</dbReference>
<sequence>MLAENYELIETIMLYGGLTCLFVLMAFAVHDVLARNNVPLIGRVVAYGVLGLGALGFAAKGIIELFWVSAGV</sequence>
<reference evidence="3" key="1">
    <citation type="submission" date="2023-07" db="EMBL/GenBank/DDBJ databases">
        <title>Study on multiphase classification of strain Alteromonas salexigens isolated from the Yellow Sea.</title>
        <authorList>
            <person name="Sun L."/>
        </authorList>
    </citation>
    <scope>NUCLEOTIDE SEQUENCE [LARGE SCALE GENOMIC DNA]</scope>
    <source>
        <strain evidence="3">ASW11-19</strain>
    </source>
</reference>
<dbReference type="Pfam" id="PF10981">
    <property type="entry name" value="DUF2788"/>
    <property type="match status" value="1"/>
</dbReference>
<evidence type="ECO:0000313" key="3">
    <source>
        <dbReference type="Proteomes" id="UP001209257"/>
    </source>
</evidence>
<keyword evidence="1" id="KW-0472">Membrane</keyword>